<dbReference type="OrthoDB" id="6435135at2759"/>
<dbReference type="EMBL" id="BMAO01022653">
    <property type="protein sequence ID" value="GFQ83425.1"/>
    <property type="molecule type" value="Genomic_DNA"/>
</dbReference>
<dbReference type="InterPro" id="IPR013815">
    <property type="entry name" value="ATP_grasp_subdomain_1"/>
</dbReference>
<sequence length="1316" mass="147270">MISVIERLITAPLEFVYWIKWITAYVTIRLHNAFHKKRFDLYDGNALGDPVKLGYIVPQLEKDLENPFPESHLQESTDEVTFYGVNSKSECLLVRISRGSNQMADAWIYLKLSNGKTYRLMETMGFQQSADGKCETFSCGKLQMHYLSPMRRWRIFYCGMLKEVPENNEDVEESIFVKFTLIWAASSDVYDCTLDTNPERFAEIMAKSSWELLVVPPIRKFKDALNFYAQTGVISGTISVNDGPENEIYLFGEKIRNLGKSGSMVGCKFNTILGNTPMNGLTFHLSTVSAPYAFNNLPFGFVIGSDGVMATLKNLDITTRKPCTAEKSDNTITANFLAGEQYELKGKVLDTIVLNSSQGWRGCLEFSFMEFEVKNQKGYGLILTGDDYKEPKRPSKLLPSIRFPEIVPFTVKFINEISQLREISGGKGSSLGKLTQLSKDNDFIVPKGIVVTTTAYNEFLTPDILDAVKYLENVAYGNEPGDLKEACNTVSSIIEKTLLPSQIRRSITEDLMSIFGKEADFLKFAVRSSATGEDSAAMSAAGQMDTFLGVQGLNKIFMAVTKCWASQFGFIAVEYKRRNGQVLNSSMAVVIQEMVACDVSGVLFTLDPVTSNPSVITITANYGLGETVVSGAVEPDTVVLRRKDNEVLELDSVAVGDKHQKMVMLDSGGTTAVELDENSRTQSCLTKETALRLGKLAIKIERYYKCSCDIEWGLLDKKIYILQSRPVTTAAATTDYEIKHEFDSPLQCEKQYLTVANVGEVMPGAVSTLGLELATKYFNSVIRRIMATGMVDNLFANKYFLTGMFSFYNHLMISAAELIIQNGLDTTSSKAFMMSTFGRILDDPELFEYAKTKIKKGFKPSFKMTLDYYRDLITFDFGYEKIRSKIYNHPLNFLKQKTAEETFTAILKTCSDFDDAGIYHIGCTQGSSNWNMYLFTILCQAKGSFDTDVYGDFCNLLASSSDVESASIPQGMQEVANQIVKDIDSKEFSSMSVEAAEEWLKISTSQAGHKFRQFLERHGHRCIKETDVRSITWGMNPKQLVKLLQNLAAATKGDITKEDDSKDNIFSQLRVPLNFMSKCLLKFVVPQCRRGIRGREAGKSLSMKCFDSWRKGYLRLGKQMVSEGRLPDADLVFFLRLDEIKDLLNTRSPNLISRANHRRKLFPILNKYKFPEIMKGHPKPINAEEESMDSQEFIADLTMKGTPVSQGIVKGFARVAVALEEATHLKAGEILITYSTDIAWSPYFPIISGVVTELGGLISHGAVVSREYGIPCIVGLHGATRKFNTGDYVLLDGKKGILQRLPQPESEKNHENETSL</sequence>
<dbReference type="Gene3D" id="3.30.1490.20">
    <property type="entry name" value="ATP-grasp fold, A domain"/>
    <property type="match status" value="1"/>
</dbReference>
<gene>
    <name evidence="4" type="primary">pps</name>
    <name evidence="4" type="ORF">TNCT_451151</name>
</gene>
<evidence type="ECO:0000313" key="5">
    <source>
        <dbReference type="Proteomes" id="UP000887116"/>
    </source>
</evidence>
<keyword evidence="5" id="KW-1185">Reference proteome</keyword>
<comment type="caution">
    <text evidence="4">The sequence shown here is derived from an EMBL/GenBank/DDBJ whole genome shotgun (WGS) entry which is preliminary data.</text>
</comment>
<evidence type="ECO:0000256" key="1">
    <source>
        <dbReference type="ARBA" id="ARBA00007837"/>
    </source>
</evidence>
<reference evidence="4" key="1">
    <citation type="submission" date="2020-07" db="EMBL/GenBank/DDBJ databases">
        <title>Multicomponent nature underlies the extraordinary mechanical properties of spider dragline silk.</title>
        <authorList>
            <person name="Kono N."/>
            <person name="Nakamura H."/>
            <person name="Mori M."/>
            <person name="Yoshida Y."/>
            <person name="Ohtoshi R."/>
            <person name="Malay A.D."/>
            <person name="Moran D.A.P."/>
            <person name="Tomita M."/>
            <person name="Numata K."/>
            <person name="Arakawa K."/>
        </authorList>
    </citation>
    <scope>NUCLEOTIDE SEQUENCE</scope>
</reference>
<dbReference type="InterPro" id="IPR008279">
    <property type="entry name" value="PEP-util_enz_mobile_dom"/>
</dbReference>
<dbReference type="SUPFAM" id="SSF56059">
    <property type="entry name" value="Glutathione synthetase ATP-binding domain-like"/>
    <property type="match status" value="1"/>
</dbReference>
<dbReference type="InterPro" id="IPR036637">
    <property type="entry name" value="Phosphohistidine_dom_sf"/>
</dbReference>
<feature type="domain" description="PEP-utilising enzyme mobile" evidence="2">
    <location>
        <begin position="1226"/>
        <end position="1296"/>
    </location>
</feature>
<feature type="domain" description="Pyruvate phosphate dikinase AMP/ATP-binding" evidence="3">
    <location>
        <begin position="424"/>
        <end position="741"/>
    </location>
</feature>
<evidence type="ECO:0000259" key="3">
    <source>
        <dbReference type="Pfam" id="PF01326"/>
    </source>
</evidence>
<dbReference type="GO" id="GO:0016301">
    <property type="term" value="F:kinase activity"/>
    <property type="evidence" value="ECO:0007669"/>
    <property type="project" value="InterPro"/>
</dbReference>
<proteinExistence type="inferred from homology"/>
<dbReference type="InterPro" id="IPR051549">
    <property type="entry name" value="PEP_Utilizing_Enz"/>
</dbReference>
<evidence type="ECO:0000259" key="2">
    <source>
        <dbReference type="Pfam" id="PF00391"/>
    </source>
</evidence>
<dbReference type="PANTHER" id="PTHR43615:SF1">
    <property type="entry name" value="PPDK_N DOMAIN-CONTAINING PROTEIN"/>
    <property type="match status" value="1"/>
</dbReference>
<dbReference type="Gene3D" id="3.50.30.10">
    <property type="entry name" value="Phosphohistidine domain"/>
    <property type="match status" value="1"/>
</dbReference>
<dbReference type="InterPro" id="IPR002192">
    <property type="entry name" value="PPDK_AMP/ATP-bd"/>
</dbReference>
<protein>
    <submittedName>
        <fullName evidence="4">Putative phosphoenolpyruvate synthase</fullName>
    </submittedName>
</protein>
<dbReference type="Pfam" id="PF00391">
    <property type="entry name" value="PEP-utilizers"/>
    <property type="match status" value="1"/>
</dbReference>
<dbReference type="Proteomes" id="UP000887116">
    <property type="component" value="Unassembled WGS sequence"/>
</dbReference>
<evidence type="ECO:0000313" key="4">
    <source>
        <dbReference type="EMBL" id="GFQ83425.1"/>
    </source>
</evidence>
<organism evidence="4 5">
    <name type="scientific">Trichonephila clavata</name>
    <name type="common">Joro spider</name>
    <name type="synonym">Nephila clavata</name>
    <dbReference type="NCBI Taxonomy" id="2740835"/>
    <lineage>
        <taxon>Eukaryota</taxon>
        <taxon>Metazoa</taxon>
        <taxon>Ecdysozoa</taxon>
        <taxon>Arthropoda</taxon>
        <taxon>Chelicerata</taxon>
        <taxon>Arachnida</taxon>
        <taxon>Araneae</taxon>
        <taxon>Araneomorphae</taxon>
        <taxon>Entelegynae</taxon>
        <taxon>Araneoidea</taxon>
        <taxon>Nephilidae</taxon>
        <taxon>Trichonephila</taxon>
    </lineage>
</organism>
<accession>A0A8X6FKU3</accession>
<dbReference type="SUPFAM" id="SSF52009">
    <property type="entry name" value="Phosphohistidine domain"/>
    <property type="match status" value="1"/>
</dbReference>
<dbReference type="GO" id="GO:0005524">
    <property type="term" value="F:ATP binding"/>
    <property type="evidence" value="ECO:0007669"/>
    <property type="project" value="InterPro"/>
</dbReference>
<comment type="similarity">
    <text evidence="1">Belongs to the PEP-utilizing enzyme family.</text>
</comment>
<dbReference type="Pfam" id="PF01326">
    <property type="entry name" value="PPDK_N"/>
    <property type="match status" value="1"/>
</dbReference>
<name>A0A8X6FKU3_TRICU</name>
<dbReference type="Gene3D" id="3.30.470.20">
    <property type="entry name" value="ATP-grasp fold, B domain"/>
    <property type="match status" value="1"/>
</dbReference>
<dbReference type="PANTHER" id="PTHR43615">
    <property type="entry name" value="PHOSPHOENOLPYRUVATE SYNTHASE-RELATED"/>
    <property type="match status" value="1"/>
</dbReference>